<dbReference type="Pfam" id="PF08706">
    <property type="entry name" value="D5_N"/>
    <property type="match status" value="1"/>
</dbReference>
<dbReference type="SMART" id="SM00943">
    <property type="entry name" value="Prim-Pol"/>
    <property type="match status" value="1"/>
</dbReference>
<evidence type="ECO:0000256" key="2">
    <source>
        <dbReference type="ARBA" id="ARBA00022801"/>
    </source>
</evidence>
<dbReference type="InterPro" id="IPR014015">
    <property type="entry name" value="Helicase_SF3_DNA-vir"/>
</dbReference>
<dbReference type="EMBL" id="CP025197">
    <property type="protein sequence ID" value="AUG56745.1"/>
    <property type="molecule type" value="Genomic_DNA"/>
</dbReference>
<gene>
    <name evidence="6" type="ORF">HVS_04010</name>
</gene>
<evidence type="ECO:0000256" key="3">
    <source>
        <dbReference type="ARBA" id="ARBA00022806"/>
    </source>
</evidence>
<dbReference type="Gene3D" id="3.40.50.300">
    <property type="entry name" value="P-loop containing nucleotide triphosphate hydrolases"/>
    <property type="match status" value="1"/>
</dbReference>
<dbReference type="SUPFAM" id="SSF52540">
    <property type="entry name" value="P-loop containing nucleoside triphosphate hydrolases"/>
    <property type="match status" value="1"/>
</dbReference>
<dbReference type="InterPro" id="IPR004968">
    <property type="entry name" value="DNA_primase/NTPase_C"/>
</dbReference>
<dbReference type="GO" id="GO:0005524">
    <property type="term" value="F:ATP binding"/>
    <property type="evidence" value="ECO:0007669"/>
    <property type="project" value="UniProtKB-KW"/>
</dbReference>
<sequence length="724" mass="81217">MKVTMMDTALKYAEANIPVIPLHWIYEGGSCSCKAGKNCDSKGKHPLYTGWYKNSTIDVEQIRKWWTKTPNANIGIPTGEKSDWLVLDVDDGGDETLSALEATHGKPPDTVTAVTGSGGRHYVFIYPKGRSIPNKTKFAPGLDTRSTGGLIVVAPSIHVSGNRYEWIKDYSPFDRTPAEAPECLLMLMEAKESMLTPFDNPNRASSSISATIDEGSRNSALTSLAGSMRARGMTEESIYAALLAENNARCNPPLDEAEVRKIAHSVSRYQPNLLVKKYYHRTDSGNAERLRDRFGSIIRYCPAFKYWLVYDGCCWRKETGELTQFAIRTARDMLTEASRIEDEAARKELVRHAMQSENAGRLKAMIDVASNLEGLIINPDELDADIWKLNCKNGVVDLKTGELFPHKREYYMSKICPVEYNPESKAPRWIEFLNTITGGSNELVRYLQKAVGSSLSGDISEQALFVLYGTGANGKSTFLNTISDLLGDYARNTPSETFMAKRIEAIGNDIARLQGARLVTAIEINEGQRLSEALIKSFTGGDRITARFLYGEYFDFQPQFTPFLVVNHRPVIRDTSHSIWRRIKLIPFTVTIPEDKKDKQLPAKLREELSGILSWAVEGCFLWQKEGLEMPDEVKTATEGYREEMDTFSSFIEECCIVEEGRKVSNRSIRYAYETWCRENGDYPLGQKLFNAKMTERGFAVKRSGANGSRDWHGIGLADEGILL</sequence>
<dbReference type="Pfam" id="PF09250">
    <property type="entry name" value="Prim-Pol"/>
    <property type="match status" value="1"/>
</dbReference>
<reference evidence="6" key="1">
    <citation type="submission" date="2017-12" db="EMBL/GenBank/DDBJ databases">
        <title>Complete genome sequence of Herbivorax saccincola GGR1, a novel Cellulosome-producing hydrolytic bacterium in a thermophilic biogas plant, established by Illumina and Nanopore MinION sequencing.</title>
        <authorList>
            <person name="Pechtl A."/>
            <person name="Ruckert C."/>
            <person name="Koeck D.E."/>
            <person name="Maus I."/>
            <person name="Winkler A."/>
            <person name="Kalinowski J."/>
            <person name="Puhler A."/>
            <person name="Schwarz W.W."/>
            <person name="Zverlov V.V."/>
            <person name="Schluter A."/>
            <person name="Liebl W."/>
        </authorList>
    </citation>
    <scope>NUCLEOTIDE SEQUENCE [LARGE SCALE GENOMIC DNA]</scope>
    <source>
        <strain evidence="6">GGR1</strain>
    </source>
</reference>
<dbReference type="Pfam" id="PF19263">
    <property type="entry name" value="DUF5906"/>
    <property type="match status" value="1"/>
</dbReference>
<dbReference type="Pfam" id="PF08708">
    <property type="entry name" value="PriCT_1"/>
    <property type="match status" value="1"/>
</dbReference>
<dbReference type="SUPFAM" id="SSF56747">
    <property type="entry name" value="Prim-pol domain"/>
    <property type="match status" value="1"/>
</dbReference>
<dbReference type="InterPro" id="IPR045455">
    <property type="entry name" value="NrS-1_pol-like_helicase"/>
</dbReference>
<evidence type="ECO:0000259" key="5">
    <source>
        <dbReference type="PROSITE" id="PS51206"/>
    </source>
</evidence>
<feature type="domain" description="SF3 helicase" evidence="5">
    <location>
        <begin position="442"/>
        <end position="601"/>
    </location>
</feature>
<evidence type="ECO:0000256" key="1">
    <source>
        <dbReference type="ARBA" id="ARBA00022741"/>
    </source>
</evidence>
<dbReference type="InterPro" id="IPR051620">
    <property type="entry name" value="ORF904-like_C"/>
</dbReference>
<dbReference type="InterPro" id="IPR015330">
    <property type="entry name" value="DNA_primase/pol_bifunc_N"/>
</dbReference>
<keyword evidence="3" id="KW-0347">Helicase</keyword>
<dbReference type="NCBIfam" id="TIGR01613">
    <property type="entry name" value="primase_Cterm"/>
    <property type="match status" value="1"/>
</dbReference>
<evidence type="ECO:0000313" key="7">
    <source>
        <dbReference type="Proteomes" id="UP000233534"/>
    </source>
</evidence>
<dbReference type="InterPro" id="IPR027417">
    <property type="entry name" value="P-loop_NTPase"/>
</dbReference>
<keyword evidence="2" id="KW-0378">Hydrolase</keyword>
<dbReference type="SMART" id="SM00885">
    <property type="entry name" value="D5_N"/>
    <property type="match status" value="1"/>
</dbReference>
<organism evidence="6 7">
    <name type="scientific">Acetivibrio saccincola</name>
    <dbReference type="NCBI Taxonomy" id="1677857"/>
    <lineage>
        <taxon>Bacteria</taxon>
        <taxon>Bacillati</taxon>
        <taxon>Bacillota</taxon>
        <taxon>Clostridia</taxon>
        <taxon>Eubacteriales</taxon>
        <taxon>Oscillospiraceae</taxon>
        <taxon>Acetivibrio</taxon>
    </lineage>
</organism>
<proteinExistence type="predicted"/>
<evidence type="ECO:0000256" key="4">
    <source>
        <dbReference type="ARBA" id="ARBA00022840"/>
    </source>
</evidence>
<dbReference type="CDD" id="cd04859">
    <property type="entry name" value="Prim_Pol"/>
    <property type="match status" value="1"/>
</dbReference>
<dbReference type="InterPro" id="IPR014818">
    <property type="entry name" value="Phage/plasmid_primase_P4_C"/>
</dbReference>
<dbReference type="AlphaFoldDB" id="A0A2K9EC26"/>
<dbReference type="PANTHER" id="PTHR35372">
    <property type="entry name" value="ATP BINDING PROTEIN-RELATED"/>
    <property type="match status" value="1"/>
</dbReference>
<dbReference type="SMART" id="SM00942">
    <property type="entry name" value="PriCT_1"/>
    <property type="match status" value="1"/>
</dbReference>
<evidence type="ECO:0000313" key="6">
    <source>
        <dbReference type="EMBL" id="AUG56745.1"/>
    </source>
</evidence>
<dbReference type="InterPro" id="IPR006500">
    <property type="entry name" value="Helicase_put_C_phage/plasmid"/>
</dbReference>
<dbReference type="PROSITE" id="PS51206">
    <property type="entry name" value="SF3_HELICASE_1"/>
    <property type="match status" value="1"/>
</dbReference>
<dbReference type="InterPro" id="IPR014820">
    <property type="entry name" value="PriCT_1"/>
</dbReference>
<dbReference type="Pfam" id="PF03288">
    <property type="entry name" value="Pox_D5"/>
    <property type="match status" value="1"/>
</dbReference>
<dbReference type="GO" id="GO:0004386">
    <property type="term" value="F:helicase activity"/>
    <property type="evidence" value="ECO:0007669"/>
    <property type="project" value="UniProtKB-KW"/>
</dbReference>
<dbReference type="Proteomes" id="UP000233534">
    <property type="component" value="Chromosome"/>
</dbReference>
<keyword evidence="7" id="KW-1185">Reference proteome</keyword>
<dbReference type="KEGG" id="hsc:HVS_04010"/>
<name>A0A2K9EC26_9FIRM</name>
<dbReference type="GO" id="GO:0016787">
    <property type="term" value="F:hydrolase activity"/>
    <property type="evidence" value="ECO:0007669"/>
    <property type="project" value="UniProtKB-KW"/>
</dbReference>
<keyword evidence="1" id="KW-0547">Nucleotide-binding</keyword>
<keyword evidence="4" id="KW-0067">ATP-binding</keyword>
<accession>A0A2K9EC26</accession>
<dbReference type="PANTHER" id="PTHR35372:SF2">
    <property type="entry name" value="SF3 HELICASE DOMAIN-CONTAINING PROTEIN"/>
    <property type="match status" value="1"/>
</dbReference>
<protein>
    <recommendedName>
        <fullName evidence="5">SF3 helicase domain-containing protein</fullName>
    </recommendedName>
</protein>